<evidence type="ECO:0000313" key="2">
    <source>
        <dbReference type="EMBL" id="MFD2416327.1"/>
    </source>
</evidence>
<dbReference type="Pfam" id="PF13635">
    <property type="entry name" value="DUF4143"/>
    <property type="match status" value="1"/>
</dbReference>
<keyword evidence="2" id="KW-0067">ATP-binding</keyword>
<dbReference type="RefSeq" id="WP_378263016.1">
    <property type="nucleotide sequence ID" value="NZ_JBHUKR010000006.1"/>
</dbReference>
<dbReference type="GO" id="GO:0005524">
    <property type="term" value="F:ATP binding"/>
    <property type="evidence" value="ECO:0007669"/>
    <property type="project" value="UniProtKB-KW"/>
</dbReference>
<dbReference type="InterPro" id="IPR025420">
    <property type="entry name" value="DUF4143"/>
</dbReference>
<evidence type="ECO:0000313" key="3">
    <source>
        <dbReference type="Proteomes" id="UP001597417"/>
    </source>
</evidence>
<comment type="caution">
    <text evidence="2">The sequence shown here is derived from an EMBL/GenBank/DDBJ whole genome shotgun (WGS) entry which is preliminary data.</text>
</comment>
<name>A0ABW5FR96_9PSEU</name>
<organism evidence="2 3">
    <name type="scientific">Amycolatopsis pigmentata</name>
    <dbReference type="NCBI Taxonomy" id="450801"/>
    <lineage>
        <taxon>Bacteria</taxon>
        <taxon>Bacillati</taxon>
        <taxon>Actinomycetota</taxon>
        <taxon>Actinomycetes</taxon>
        <taxon>Pseudonocardiales</taxon>
        <taxon>Pseudonocardiaceae</taxon>
        <taxon>Amycolatopsis</taxon>
    </lineage>
</organism>
<evidence type="ECO:0000259" key="1">
    <source>
        <dbReference type="Pfam" id="PF13635"/>
    </source>
</evidence>
<dbReference type="PANTHER" id="PTHR43566:SF2">
    <property type="entry name" value="DUF4143 DOMAIN-CONTAINING PROTEIN"/>
    <property type="match status" value="1"/>
</dbReference>
<gene>
    <name evidence="2" type="ORF">ACFSXZ_08290</name>
</gene>
<keyword evidence="3" id="KW-1185">Reference proteome</keyword>
<protein>
    <submittedName>
        <fullName evidence="2">ATP-binding protein</fullName>
    </submittedName>
</protein>
<dbReference type="PANTHER" id="PTHR43566">
    <property type="entry name" value="CONSERVED PROTEIN"/>
    <property type="match status" value="1"/>
</dbReference>
<dbReference type="Proteomes" id="UP001597417">
    <property type="component" value="Unassembled WGS sequence"/>
</dbReference>
<feature type="domain" description="DUF4143" evidence="1">
    <location>
        <begin position="48"/>
        <end position="208"/>
    </location>
</feature>
<proteinExistence type="predicted"/>
<sequence length="259" mass="28774">MASPTETPDLRDYAELAASGGFPQPVLRLPPSERGPWLESYVDQLLTRDIETITTHRDPRLLRRYLESWALNTAGVTDHRAIYETAGIAKATGESYERLLRNLLIIDTLPAWWTNRIKRLVRGPKRYVIDPSVALAALRVGVAGLMKDGDLLGRIVDTFVMAQLRAQVAGCETRPRLYHLRQEKGQHEIDVVVEYGGGRVFAFEIKASSAPTRDDARHLAWLSAELGDRFLGGAVLHTGPRAFRLGDDIAAVPIAALWS</sequence>
<keyword evidence="2" id="KW-0547">Nucleotide-binding</keyword>
<dbReference type="EMBL" id="JBHUKR010000006">
    <property type="protein sequence ID" value="MFD2416327.1"/>
    <property type="molecule type" value="Genomic_DNA"/>
</dbReference>
<reference evidence="3" key="1">
    <citation type="journal article" date="2019" name="Int. J. Syst. Evol. Microbiol.">
        <title>The Global Catalogue of Microorganisms (GCM) 10K type strain sequencing project: providing services to taxonomists for standard genome sequencing and annotation.</title>
        <authorList>
            <consortium name="The Broad Institute Genomics Platform"/>
            <consortium name="The Broad Institute Genome Sequencing Center for Infectious Disease"/>
            <person name="Wu L."/>
            <person name="Ma J."/>
        </authorList>
    </citation>
    <scope>NUCLEOTIDE SEQUENCE [LARGE SCALE GENOMIC DNA]</scope>
    <source>
        <strain evidence="3">CGMCC 4.7645</strain>
    </source>
</reference>
<accession>A0ABW5FR96</accession>